<feature type="modified residue" description="4-aspartylphosphate" evidence="7">
    <location>
        <position position="692"/>
    </location>
</feature>
<evidence type="ECO:0000259" key="10">
    <source>
        <dbReference type="PROSITE" id="PS50109"/>
    </source>
</evidence>
<feature type="compositionally biased region" description="Basic residues" evidence="8">
    <location>
        <begin position="371"/>
        <end position="380"/>
    </location>
</feature>
<evidence type="ECO:0000259" key="11">
    <source>
        <dbReference type="PROSITE" id="PS50110"/>
    </source>
</evidence>
<dbReference type="Pfam" id="PF02518">
    <property type="entry name" value="HATPase_c"/>
    <property type="match status" value="1"/>
</dbReference>
<dbReference type="AlphaFoldDB" id="A2RZH1"/>
<feature type="domain" description="Response regulatory" evidence="11">
    <location>
        <begin position="643"/>
        <end position="769"/>
    </location>
</feature>
<dbReference type="InterPro" id="IPR011006">
    <property type="entry name" value="CheY-like_superfamily"/>
</dbReference>
<dbReference type="SUPFAM" id="SSF55874">
    <property type="entry name" value="ATPase domain of HSP90 chaperone/DNA topoisomerase II/histidine kinase"/>
    <property type="match status" value="1"/>
</dbReference>
<dbReference type="GO" id="GO:0005886">
    <property type="term" value="C:plasma membrane"/>
    <property type="evidence" value="ECO:0007669"/>
    <property type="project" value="UniProtKB-SubCell"/>
</dbReference>
<feature type="domain" description="PAS" evidence="12">
    <location>
        <begin position="126"/>
        <end position="199"/>
    </location>
</feature>
<evidence type="ECO:0000256" key="7">
    <source>
        <dbReference type="PROSITE-ProRule" id="PRU00169"/>
    </source>
</evidence>
<dbReference type="Proteomes" id="UP000002283">
    <property type="component" value="Chromosome II"/>
</dbReference>
<accession>A2RZH1</accession>
<dbReference type="GO" id="GO:0000155">
    <property type="term" value="F:phosphorelay sensor kinase activity"/>
    <property type="evidence" value="ECO:0007669"/>
    <property type="project" value="InterPro"/>
</dbReference>
<keyword evidence="9" id="KW-0812">Transmembrane</keyword>
<dbReference type="InterPro" id="IPR013656">
    <property type="entry name" value="PAS_4"/>
</dbReference>
<comment type="subcellular location">
    <subcellularLocation>
        <location evidence="2">Cell inner membrane</location>
        <topology evidence="2">Multi-pass membrane protein</topology>
    </subcellularLocation>
</comment>
<dbReference type="Gene3D" id="3.30.565.10">
    <property type="entry name" value="Histidine kinase-like ATPase, C-terminal domain"/>
    <property type="match status" value="1"/>
</dbReference>
<dbReference type="PRINTS" id="PR00344">
    <property type="entry name" value="BCTRLSENSOR"/>
</dbReference>
<gene>
    <name evidence="14" type="ordered locus">BMA10229_1288</name>
</gene>
<feature type="domain" description="PAC" evidence="13">
    <location>
        <begin position="202"/>
        <end position="255"/>
    </location>
</feature>
<evidence type="ECO:0000313" key="15">
    <source>
        <dbReference type="Proteomes" id="UP000002283"/>
    </source>
</evidence>
<dbReference type="CDD" id="cd00082">
    <property type="entry name" value="HisKA"/>
    <property type="match status" value="1"/>
</dbReference>
<dbReference type="NCBIfam" id="TIGR00229">
    <property type="entry name" value="sensory_box"/>
    <property type="match status" value="2"/>
</dbReference>
<dbReference type="SMART" id="SM00091">
    <property type="entry name" value="PAS"/>
    <property type="match status" value="2"/>
</dbReference>
<dbReference type="SUPFAM" id="SSF52172">
    <property type="entry name" value="CheY-like"/>
    <property type="match status" value="1"/>
</dbReference>
<evidence type="ECO:0000256" key="9">
    <source>
        <dbReference type="SAM" id="Phobius"/>
    </source>
</evidence>
<feature type="transmembrane region" description="Helical" evidence="9">
    <location>
        <begin position="12"/>
        <end position="31"/>
    </location>
</feature>
<feature type="domain" description="Histidine kinase" evidence="10">
    <location>
        <begin position="402"/>
        <end position="619"/>
    </location>
</feature>
<dbReference type="Pfam" id="PF00989">
    <property type="entry name" value="PAS"/>
    <property type="match status" value="1"/>
</dbReference>
<dbReference type="Gene3D" id="1.10.287.130">
    <property type="match status" value="1"/>
</dbReference>
<evidence type="ECO:0000259" key="12">
    <source>
        <dbReference type="PROSITE" id="PS50112"/>
    </source>
</evidence>
<dbReference type="Pfam" id="PF00072">
    <property type="entry name" value="Response_reg"/>
    <property type="match status" value="1"/>
</dbReference>
<dbReference type="SUPFAM" id="SSF55785">
    <property type="entry name" value="PYP-like sensor domain (PAS domain)"/>
    <property type="match status" value="2"/>
</dbReference>
<evidence type="ECO:0000256" key="6">
    <source>
        <dbReference type="ARBA" id="ARBA00022777"/>
    </source>
</evidence>
<dbReference type="InterPro" id="IPR005467">
    <property type="entry name" value="His_kinase_dom"/>
</dbReference>
<keyword evidence="9" id="KW-1133">Transmembrane helix</keyword>
<dbReference type="CDD" id="cd00075">
    <property type="entry name" value="HATPase"/>
    <property type="match status" value="1"/>
</dbReference>
<dbReference type="Gene3D" id="3.40.50.2300">
    <property type="match status" value="1"/>
</dbReference>
<dbReference type="EC" id="2.7.13.3" evidence="3"/>
<feature type="transmembrane region" description="Helical" evidence="9">
    <location>
        <begin position="43"/>
        <end position="74"/>
    </location>
</feature>
<dbReference type="SMART" id="SM00388">
    <property type="entry name" value="HisKA"/>
    <property type="match status" value="1"/>
</dbReference>
<dbReference type="EMBL" id="CP000545">
    <property type="protein sequence ID" value="ABM99494.2"/>
    <property type="molecule type" value="Genomic_DNA"/>
</dbReference>
<dbReference type="SUPFAM" id="SSF47384">
    <property type="entry name" value="Homodimeric domain of signal transducing histidine kinase"/>
    <property type="match status" value="1"/>
</dbReference>
<dbReference type="KEGG" id="bml:BMA10229_1288"/>
<dbReference type="InterPro" id="IPR013767">
    <property type="entry name" value="PAS_fold"/>
</dbReference>
<evidence type="ECO:0000256" key="8">
    <source>
        <dbReference type="SAM" id="MobiDB-lite"/>
    </source>
</evidence>
<evidence type="ECO:0000256" key="1">
    <source>
        <dbReference type="ARBA" id="ARBA00000085"/>
    </source>
</evidence>
<name>A2RZH1_BURM9</name>
<dbReference type="GO" id="GO:0009927">
    <property type="term" value="F:histidine phosphotransfer kinase activity"/>
    <property type="evidence" value="ECO:0007669"/>
    <property type="project" value="TreeGrafter"/>
</dbReference>
<dbReference type="FunFam" id="3.30.565.10:FF:000006">
    <property type="entry name" value="Sensor histidine kinase WalK"/>
    <property type="match status" value="1"/>
</dbReference>
<keyword evidence="9" id="KW-0472">Membrane</keyword>
<dbReference type="InterPro" id="IPR036097">
    <property type="entry name" value="HisK_dim/P_sf"/>
</dbReference>
<dbReference type="PANTHER" id="PTHR43047">
    <property type="entry name" value="TWO-COMPONENT HISTIDINE PROTEIN KINASE"/>
    <property type="match status" value="1"/>
</dbReference>
<dbReference type="Pfam" id="PF00512">
    <property type="entry name" value="HisKA"/>
    <property type="match status" value="1"/>
</dbReference>
<protein>
    <recommendedName>
        <fullName evidence="3">histidine kinase</fullName>
        <ecNumber evidence="3">2.7.13.3</ecNumber>
    </recommendedName>
</protein>
<organism evidence="14 15">
    <name type="scientific">Burkholderia mallei (strain NCTC 10229)</name>
    <dbReference type="NCBI Taxonomy" id="412022"/>
    <lineage>
        <taxon>Bacteria</taxon>
        <taxon>Pseudomonadati</taxon>
        <taxon>Pseudomonadota</taxon>
        <taxon>Betaproteobacteria</taxon>
        <taxon>Burkholderiales</taxon>
        <taxon>Burkholderiaceae</taxon>
        <taxon>Burkholderia</taxon>
        <taxon>pseudomallei group</taxon>
    </lineage>
</organism>
<dbReference type="PANTHER" id="PTHR43047:SF72">
    <property type="entry name" value="OSMOSENSING HISTIDINE PROTEIN KINASE SLN1"/>
    <property type="match status" value="1"/>
</dbReference>
<dbReference type="PROSITE" id="PS50112">
    <property type="entry name" value="PAS"/>
    <property type="match status" value="2"/>
</dbReference>
<keyword evidence="4 7" id="KW-0597">Phosphoprotein</keyword>
<feature type="domain" description="PAC" evidence="13">
    <location>
        <begin position="325"/>
        <end position="377"/>
    </location>
</feature>
<dbReference type="SMART" id="SM00387">
    <property type="entry name" value="HATPase_c"/>
    <property type="match status" value="1"/>
</dbReference>
<evidence type="ECO:0000256" key="2">
    <source>
        <dbReference type="ARBA" id="ARBA00004429"/>
    </source>
</evidence>
<dbReference type="InterPro" id="IPR003661">
    <property type="entry name" value="HisK_dim/P_dom"/>
</dbReference>
<dbReference type="Pfam" id="PF08448">
    <property type="entry name" value="PAS_4"/>
    <property type="match status" value="1"/>
</dbReference>
<dbReference type="InterPro" id="IPR000700">
    <property type="entry name" value="PAS-assoc_C"/>
</dbReference>
<dbReference type="SMART" id="SM00086">
    <property type="entry name" value="PAC"/>
    <property type="match status" value="2"/>
</dbReference>
<dbReference type="InterPro" id="IPR003594">
    <property type="entry name" value="HATPase_dom"/>
</dbReference>
<dbReference type="GO" id="GO:0006355">
    <property type="term" value="P:regulation of DNA-templated transcription"/>
    <property type="evidence" value="ECO:0007669"/>
    <property type="project" value="InterPro"/>
</dbReference>
<feature type="region of interest" description="Disordered" evidence="8">
    <location>
        <begin position="369"/>
        <end position="390"/>
    </location>
</feature>
<dbReference type="Gene3D" id="3.30.450.20">
    <property type="entry name" value="PAS domain"/>
    <property type="match status" value="2"/>
</dbReference>
<evidence type="ECO:0000313" key="14">
    <source>
        <dbReference type="EMBL" id="ABM99494.2"/>
    </source>
</evidence>
<keyword evidence="6 14" id="KW-0418">Kinase</keyword>
<dbReference type="InterPro" id="IPR036890">
    <property type="entry name" value="HATPase_C_sf"/>
</dbReference>
<sequence length="772" mass="82420">MMANFVRGHAKNYAAVTGFIAIGTLLQAALVRFGGADMPLAPYFPFIAAAAWATSLAGGIAATAASAALAWLLFLNDPAAYSAPLAWRLMQLATFAVVSCAICAIVVALKGSRRANDALRRREAGARHYYETLLQSLTQGVVVSDRHGMLTYMNPSAAALIGCDATAVRGLPFRDVYRAYDGRGARVRASALEHVLRSGRSASVEGHWLAPHDGQRVPIAEAASPLVDSAGDMTGAVLIVRDISIERERSAASQMLRRLVEASPDAIVGVGSNRRITSWNPAARRMFGYDEHAARGCDVAMLIAPRWLRNHPLPESVPDMREPIENVDVLCVRQDGGRMRATMSASPVFDERDACIALSLTLRDTGEQRRRERRVHRSLRGARDARRQADTSNRLKDELLATVSHELRTPLNVIYGWIEVLRNPVDGALQQQAIDAIDRSARSLSRMVGDILDASSLATGKLRLDAMPVDLVRIVNDVTGALGAAAQADGIALSVECALATCIVSGDGERLRQMLSNLLSNAFKFTPRGGRVTVSLERHDAQAKLTVADTGHGISPEFLPHVFEAFRRAEGAPASPRRGLGLGLSIVRHIAELHGGKVEAASAGKNRGTTFAITLPAGWQPMGALAWAAQAEGGARMTLDAQRILLVDDDATSRASLAAALKTLGAEVVVASSGREAIGKVDAMRPTVVLSDLAMPDGDGYWLLDTLRHVDADADADTRTRAANDAPVLAVTAHAGRDSERRVLAAGFDGYLCKPVDLQTLARAILRATGSG</sequence>
<feature type="domain" description="PAS" evidence="12">
    <location>
        <begin position="252"/>
        <end position="296"/>
    </location>
</feature>
<dbReference type="CDD" id="cd00130">
    <property type="entry name" value="PAS"/>
    <property type="match status" value="2"/>
</dbReference>
<dbReference type="InterPro" id="IPR001610">
    <property type="entry name" value="PAC"/>
</dbReference>
<dbReference type="PROSITE" id="PS50113">
    <property type="entry name" value="PAC"/>
    <property type="match status" value="2"/>
</dbReference>
<feature type="compositionally biased region" description="Basic and acidic residues" evidence="8">
    <location>
        <begin position="381"/>
        <end position="390"/>
    </location>
</feature>
<dbReference type="InterPro" id="IPR004358">
    <property type="entry name" value="Sig_transdc_His_kin-like_C"/>
</dbReference>
<dbReference type="InterPro" id="IPR035965">
    <property type="entry name" value="PAS-like_dom_sf"/>
</dbReference>
<reference evidence="14 15" key="1">
    <citation type="submission" date="2007-01" db="EMBL/GenBank/DDBJ databases">
        <authorList>
            <person name="DeShazer D."/>
            <person name="Woods D.E."/>
            <person name="Nierman W.C."/>
        </authorList>
    </citation>
    <scope>NUCLEOTIDE SEQUENCE [LARGE SCALE GENOMIC DNA]</scope>
    <source>
        <strain evidence="14 15">NCTC 10229</strain>
    </source>
</reference>
<feature type="transmembrane region" description="Helical" evidence="9">
    <location>
        <begin position="86"/>
        <end position="109"/>
    </location>
</feature>
<evidence type="ECO:0000259" key="13">
    <source>
        <dbReference type="PROSITE" id="PS50113"/>
    </source>
</evidence>
<evidence type="ECO:0000256" key="4">
    <source>
        <dbReference type="ARBA" id="ARBA00022553"/>
    </source>
</evidence>
<evidence type="ECO:0000256" key="3">
    <source>
        <dbReference type="ARBA" id="ARBA00012438"/>
    </source>
</evidence>
<dbReference type="InterPro" id="IPR001789">
    <property type="entry name" value="Sig_transdc_resp-reg_receiver"/>
</dbReference>
<dbReference type="PROSITE" id="PS50109">
    <property type="entry name" value="HIS_KIN"/>
    <property type="match status" value="1"/>
</dbReference>
<dbReference type="HOGENOM" id="CLU_000445_114_15_4"/>
<keyword evidence="5 14" id="KW-0808">Transferase</keyword>
<evidence type="ECO:0000256" key="5">
    <source>
        <dbReference type="ARBA" id="ARBA00022679"/>
    </source>
</evidence>
<proteinExistence type="predicted"/>
<dbReference type="PROSITE" id="PS50110">
    <property type="entry name" value="RESPONSE_REGULATORY"/>
    <property type="match status" value="1"/>
</dbReference>
<comment type="catalytic activity">
    <reaction evidence="1">
        <text>ATP + protein L-histidine = ADP + protein N-phospho-L-histidine.</text>
        <dbReference type="EC" id="2.7.13.3"/>
    </reaction>
</comment>
<dbReference type="SMART" id="SM00448">
    <property type="entry name" value="REC"/>
    <property type="match status" value="1"/>
</dbReference>
<dbReference type="InterPro" id="IPR000014">
    <property type="entry name" value="PAS"/>
</dbReference>